<evidence type="ECO:0000259" key="2">
    <source>
        <dbReference type="Pfam" id="PF13505"/>
    </source>
</evidence>
<evidence type="ECO:0000313" key="4">
    <source>
        <dbReference type="Proteomes" id="UP000290545"/>
    </source>
</evidence>
<keyword evidence="4" id="KW-1185">Reference proteome</keyword>
<dbReference type="OrthoDB" id="1094316at2"/>
<dbReference type="InterPro" id="IPR011250">
    <property type="entry name" value="OMP/PagP_B-barrel"/>
</dbReference>
<dbReference type="Pfam" id="PF13505">
    <property type="entry name" value="OMP_b-brl"/>
    <property type="match status" value="1"/>
</dbReference>
<feature type="domain" description="Outer membrane protein beta-barrel" evidence="2">
    <location>
        <begin position="16"/>
        <end position="207"/>
    </location>
</feature>
<dbReference type="InterPro" id="IPR027385">
    <property type="entry name" value="Beta-barrel_OMP"/>
</dbReference>
<reference evidence="3 4" key="1">
    <citation type="submission" date="2019-01" db="EMBL/GenBank/DDBJ databases">
        <title>Filimonas sp. strain TTM-71.</title>
        <authorList>
            <person name="Chen W.-M."/>
        </authorList>
    </citation>
    <scope>NUCLEOTIDE SEQUENCE [LARGE SCALE GENOMIC DNA]</scope>
    <source>
        <strain evidence="3 4">TTM-71</strain>
    </source>
</reference>
<gene>
    <name evidence="3" type="ORF">ESB13_19940</name>
</gene>
<dbReference type="Gene3D" id="2.40.160.20">
    <property type="match status" value="1"/>
</dbReference>
<evidence type="ECO:0000313" key="3">
    <source>
        <dbReference type="EMBL" id="RXK81213.1"/>
    </source>
</evidence>
<dbReference type="SUPFAM" id="SSF56925">
    <property type="entry name" value="OMPA-like"/>
    <property type="match status" value="1"/>
</dbReference>
<organism evidence="3 4">
    <name type="scientific">Filimonas effusa</name>
    <dbReference type="NCBI Taxonomy" id="2508721"/>
    <lineage>
        <taxon>Bacteria</taxon>
        <taxon>Pseudomonadati</taxon>
        <taxon>Bacteroidota</taxon>
        <taxon>Chitinophagia</taxon>
        <taxon>Chitinophagales</taxon>
        <taxon>Chitinophagaceae</taxon>
        <taxon>Filimonas</taxon>
    </lineage>
</organism>
<dbReference type="Proteomes" id="UP000290545">
    <property type="component" value="Unassembled WGS sequence"/>
</dbReference>
<dbReference type="AlphaFoldDB" id="A0A4Q1D0E4"/>
<comment type="caution">
    <text evidence="3">The sequence shown here is derived from an EMBL/GenBank/DDBJ whole genome shotgun (WGS) entry which is preliminary data.</text>
</comment>
<evidence type="ECO:0000256" key="1">
    <source>
        <dbReference type="ARBA" id="ARBA00022729"/>
    </source>
</evidence>
<accession>A0A4Q1D0E4</accession>
<proteinExistence type="predicted"/>
<dbReference type="EMBL" id="SDHZ01000004">
    <property type="protein sequence ID" value="RXK81213.1"/>
    <property type="molecule type" value="Genomic_DNA"/>
</dbReference>
<keyword evidence="1" id="KW-0732">Signal</keyword>
<sequence>MKKMKRNILMLMAGILAVAITGGEVKAQSGTVKLNLYYNYGLPTGSFKSDVISNGSPRGGGADILYNIDPTWAAGLSVAFQDFYQKYPRAVYNTGKNEQISAVLSNSVQSTPILAKVVFNPLGRQRSVVQPYVSAGVGFSMISDKQYLGQFESSDASVAFASQIGAGVQVPFGKLSNSGLLLGANYNLVPYSKNDLSNLNSIDFRVGVYLPLR</sequence>
<protein>
    <recommendedName>
        <fullName evidence="2">Outer membrane protein beta-barrel domain-containing protein</fullName>
    </recommendedName>
</protein>
<name>A0A4Q1D0E4_9BACT</name>